<comment type="caution">
    <text evidence="1">The sequence shown here is derived from an EMBL/GenBank/DDBJ whole genome shotgun (WGS) entry which is preliminary data.</text>
</comment>
<evidence type="ECO:0000313" key="2">
    <source>
        <dbReference type="Proteomes" id="UP001597221"/>
    </source>
</evidence>
<accession>A0ABW4HTI9</accession>
<dbReference type="InterPro" id="IPR025906">
    <property type="entry name" value="YjfB_motility"/>
</dbReference>
<reference evidence="2" key="1">
    <citation type="journal article" date="2019" name="Int. J. Syst. Evol. Microbiol.">
        <title>The Global Catalogue of Microorganisms (GCM) 10K type strain sequencing project: providing services to taxonomists for standard genome sequencing and annotation.</title>
        <authorList>
            <consortium name="The Broad Institute Genomics Platform"/>
            <consortium name="The Broad Institute Genome Sequencing Center for Infectious Disease"/>
            <person name="Wu L."/>
            <person name="Ma J."/>
        </authorList>
    </citation>
    <scope>NUCLEOTIDE SEQUENCE [LARGE SCALE GENOMIC DNA]</scope>
    <source>
        <strain evidence="2">CGMCC 1.12376</strain>
    </source>
</reference>
<name>A0ABW4HTI9_9BACI</name>
<sequence length="64" mass="6823">MDIAKMSIALNQAQVQQQASLSVMKMVMDKGKVQANDMLEMMGEGAAVPTANHPHLGGKIDIQA</sequence>
<dbReference type="Proteomes" id="UP001597221">
    <property type="component" value="Unassembled WGS sequence"/>
</dbReference>
<dbReference type="EMBL" id="JBHUDE010000137">
    <property type="protein sequence ID" value="MFD1608861.1"/>
    <property type="molecule type" value="Genomic_DNA"/>
</dbReference>
<gene>
    <name evidence="1" type="ORF">ACFSBH_14650</name>
</gene>
<dbReference type="Pfam" id="PF14070">
    <property type="entry name" value="YjfB_motility"/>
    <property type="match status" value="1"/>
</dbReference>
<dbReference type="RefSeq" id="WP_251514916.1">
    <property type="nucleotide sequence ID" value="NZ_JAMBON010000021.1"/>
</dbReference>
<protein>
    <submittedName>
        <fullName evidence="1">YjfB family protein</fullName>
    </submittedName>
</protein>
<organism evidence="1 2">
    <name type="scientific">Oceanobacillus luteolus</name>
    <dbReference type="NCBI Taxonomy" id="1274358"/>
    <lineage>
        <taxon>Bacteria</taxon>
        <taxon>Bacillati</taxon>
        <taxon>Bacillota</taxon>
        <taxon>Bacilli</taxon>
        <taxon>Bacillales</taxon>
        <taxon>Bacillaceae</taxon>
        <taxon>Oceanobacillus</taxon>
    </lineage>
</organism>
<keyword evidence="2" id="KW-1185">Reference proteome</keyword>
<evidence type="ECO:0000313" key="1">
    <source>
        <dbReference type="EMBL" id="MFD1608861.1"/>
    </source>
</evidence>
<proteinExistence type="predicted"/>